<proteinExistence type="predicted"/>
<keyword evidence="2" id="KW-1185">Reference proteome</keyword>
<comment type="caution">
    <text evidence="1">The sequence shown here is derived from an EMBL/GenBank/DDBJ whole genome shotgun (WGS) entry which is preliminary data.</text>
</comment>
<protein>
    <submittedName>
        <fullName evidence="1">Uncharacterized protein</fullName>
    </submittedName>
</protein>
<organism evidence="1 2">
    <name type="scientific">Draconibacterium aestuarii</name>
    <dbReference type="NCBI Taxonomy" id="2998507"/>
    <lineage>
        <taxon>Bacteria</taxon>
        <taxon>Pseudomonadati</taxon>
        <taxon>Bacteroidota</taxon>
        <taxon>Bacteroidia</taxon>
        <taxon>Marinilabiliales</taxon>
        <taxon>Prolixibacteraceae</taxon>
        <taxon>Draconibacterium</taxon>
    </lineage>
</organism>
<accession>A0A9X3J5L7</accession>
<gene>
    <name evidence="1" type="ORF">OU798_04470</name>
</gene>
<dbReference type="RefSeq" id="WP_343331919.1">
    <property type="nucleotide sequence ID" value="NZ_JAPOHD010000008.1"/>
</dbReference>
<sequence length="128" mass="14694">MWLKIKPTIDGEPARINVTDEVASKYAEIKKEDSSLSDFDALKMAKQQIEGITILSKEESRAKLHELLRHKELETGKSQMEIFREMEYWLSQKDERSLTASGRAMLHALEKVDKQFYGDSNVKKGSCT</sequence>
<evidence type="ECO:0000313" key="1">
    <source>
        <dbReference type="EMBL" id="MCY1719581.1"/>
    </source>
</evidence>
<reference evidence="1" key="1">
    <citation type="submission" date="2022-11" db="EMBL/GenBank/DDBJ databases">
        <title>Marilongibacter aestuarii gen. nov., sp. nov., isolated from tidal flat sediment.</title>
        <authorList>
            <person name="Jiayan W."/>
        </authorList>
    </citation>
    <scope>NUCLEOTIDE SEQUENCE</scope>
    <source>
        <strain evidence="1">Z1-6</strain>
    </source>
</reference>
<evidence type="ECO:0000313" key="2">
    <source>
        <dbReference type="Proteomes" id="UP001145087"/>
    </source>
</evidence>
<name>A0A9X3J5L7_9BACT</name>
<dbReference type="Proteomes" id="UP001145087">
    <property type="component" value="Unassembled WGS sequence"/>
</dbReference>
<dbReference type="AlphaFoldDB" id="A0A9X3J5L7"/>
<dbReference type="EMBL" id="JAPOHD010000008">
    <property type="protein sequence ID" value="MCY1719581.1"/>
    <property type="molecule type" value="Genomic_DNA"/>
</dbReference>